<accession>A0A6A5H9F1</accession>
<proteinExistence type="predicted"/>
<name>A0A6A5H9F1_CAERE</name>
<dbReference type="PROSITE" id="PS00108">
    <property type="entry name" value="PROTEIN_KINASE_ST"/>
    <property type="match status" value="1"/>
</dbReference>
<evidence type="ECO:0000256" key="10">
    <source>
        <dbReference type="PIRSR" id="PIRSR630616-3"/>
    </source>
</evidence>
<keyword evidence="4" id="KW-0418">Kinase</keyword>
<evidence type="ECO:0000256" key="6">
    <source>
        <dbReference type="ARBA" id="ARBA00047899"/>
    </source>
</evidence>
<dbReference type="AlphaFoldDB" id="A0A6A5H9F1"/>
<dbReference type="PANTHER" id="PTHR24350">
    <property type="entry name" value="SERINE/THREONINE-PROTEIN KINASE IAL-RELATED"/>
    <property type="match status" value="1"/>
</dbReference>
<gene>
    <name evidence="13" type="ORF">GCK72_011936</name>
</gene>
<keyword evidence="5 9" id="KW-0067">ATP-binding</keyword>
<dbReference type="InterPro" id="IPR017441">
    <property type="entry name" value="Protein_kinase_ATP_BS"/>
</dbReference>
<comment type="catalytic activity">
    <reaction evidence="6">
        <text>L-threonyl-[protein] + ATP = O-phospho-L-threonyl-[protein] + ADP + H(+)</text>
        <dbReference type="Rhea" id="RHEA:46608"/>
        <dbReference type="Rhea" id="RHEA-COMP:11060"/>
        <dbReference type="Rhea" id="RHEA-COMP:11605"/>
        <dbReference type="ChEBI" id="CHEBI:15378"/>
        <dbReference type="ChEBI" id="CHEBI:30013"/>
        <dbReference type="ChEBI" id="CHEBI:30616"/>
        <dbReference type="ChEBI" id="CHEBI:61977"/>
        <dbReference type="ChEBI" id="CHEBI:456216"/>
        <dbReference type="EC" id="2.7.11.1"/>
    </reaction>
</comment>
<dbReference type="InterPro" id="IPR000719">
    <property type="entry name" value="Prot_kinase_dom"/>
</dbReference>
<evidence type="ECO:0000256" key="8">
    <source>
        <dbReference type="PIRSR" id="PIRSR630616-1"/>
    </source>
</evidence>
<dbReference type="PROSITE" id="PS50011">
    <property type="entry name" value="PROTEIN_KINASE_DOM"/>
    <property type="match status" value="1"/>
</dbReference>
<dbReference type="InterPro" id="IPR011009">
    <property type="entry name" value="Kinase-like_dom_sf"/>
</dbReference>
<evidence type="ECO:0000256" key="3">
    <source>
        <dbReference type="ARBA" id="ARBA00022741"/>
    </source>
</evidence>
<evidence type="ECO:0000256" key="9">
    <source>
        <dbReference type="PIRSR" id="PIRSR630616-2"/>
    </source>
</evidence>
<dbReference type="InterPro" id="IPR015943">
    <property type="entry name" value="WD40/YVTN_repeat-like_dom_sf"/>
</dbReference>
<dbReference type="GO" id="GO:0005524">
    <property type="term" value="F:ATP binding"/>
    <property type="evidence" value="ECO:0007669"/>
    <property type="project" value="UniProtKB-UniRule"/>
</dbReference>
<dbReference type="CTD" id="9798501"/>
<dbReference type="InterPro" id="IPR036322">
    <property type="entry name" value="WD40_repeat_dom_sf"/>
</dbReference>
<dbReference type="InterPro" id="IPR008271">
    <property type="entry name" value="Ser/Thr_kinase_AS"/>
</dbReference>
<keyword evidence="3 9" id="KW-0547">Nucleotide-binding</keyword>
<dbReference type="GeneID" id="9798501"/>
<evidence type="ECO:0000256" key="7">
    <source>
        <dbReference type="ARBA" id="ARBA00048679"/>
    </source>
</evidence>
<dbReference type="FunFam" id="3.30.200.20:FF:000042">
    <property type="entry name" value="Aurora kinase A"/>
    <property type="match status" value="1"/>
</dbReference>
<feature type="cross-link" description="Glycyl lysine isopeptide (Lys-Gly) (interchain with G-Cter in SUMO2)" evidence="10">
    <location>
        <position position="487"/>
    </location>
</feature>
<dbReference type="PROSITE" id="PS00107">
    <property type="entry name" value="PROTEIN_KINASE_ATP"/>
    <property type="match status" value="1"/>
</dbReference>
<feature type="active site" description="Proton acceptor" evidence="8">
    <location>
        <position position="485"/>
    </location>
</feature>
<reference evidence="13 14" key="1">
    <citation type="submission" date="2019-12" db="EMBL/GenBank/DDBJ databases">
        <title>Chromosome-level assembly of the Caenorhabditis remanei genome.</title>
        <authorList>
            <person name="Teterina A.A."/>
            <person name="Willis J.H."/>
            <person name="Phillips P.C."/>
        </authorList>
    </citation>
    <scope>NUCLEOTIDE SEQUENCE [LARGE SCALE GENOMIC DNA]</scope>
    <source>
        <strain evidence="13 14">PX506</strain>
        <tissue evidence="13">Whole organism</tissue>
    </source>
</reference>
<feature type="binding site" evidence="9">
    <location>
        <position position="503"/>
    </location>
    <ligand>
        <name>ATP</name>
        <dbReference type="ChEBI" id="CHEBI:30616"/>
    </ligand>
</feature>
<comment type="catalytic activity">
    <reaction evidence="7">
        <text>L-seryl-[protein] + ATP = O-phospho-L-seryl-[protein] + ADP + H(+)</text>
        <dbReference type="Rhea" id="RHEA:17989"/>
        <dbReference type="Rhea" id="RHEA-COMP:9863"/>
        <dbReference type="Rhea" id="RHEA-COMP:11604"/>
        <dbReference type="ChEBI" id="CHEBI:15378"/>
        <dbReference type="ChEBI" id="CHEBI:29999"/>
        <dbReference type="ChEBI" id="CHEBI:30616"/>
        <dbReference type="ChEBI" id="CHEBI:83421"/>
        <dbReference type="ChEBI" id="CHEBI:456216"/>
        <dbReference type="EC" id="2.7.11.1"/>
    </reaction>
</comment>
<organism evidence="13 14">
    <name type="scientific">Caenorhabditis remanei</name>
    <name type="common">Caenorhabditis vulgaris</name>
    <dbReference type="NCBI Taxonomy" id="31234"/>
    <lineage>
        <taxon>Eukaryota</taxon>
        <taxon>Metazoa</taxon>
        <taxon>Ecdysozoa</taxon>
        <taxon>Nematoda</taxon>
        <taxon>Chromadorea</taxon>
        <taxon>Rhabditida</taxon>
        <taxon>Rhabditina</taxon>
        <taxon>Rhabditomorpha</taxon>
        <taxon>Rhabditoidea</taxon>
        <taxon>Rhabditidae</taxon>
        <taxon>Peloderinae</taxon>
        <taxon>Caenorhabditis</taxon>
    </lineage>
</organism>
<dbReference type="RefSeq" id="XP_053588341.1">
    <property type="nucleotide sequence ID" value="XM_053728764.1"/>
</dbReference>
<feature type="binding site" evidence="9 11">
    <location>
        <position position="393"/>
    </location>
    <ligand>
        <name>ATP</name>
        <dbReference type="ChEBI" id="CHEBI:30616"/>
    </ligand>
</feature>
<dbReference type="Pfam" id="PF00069">
    <property type="entry name" value="Pkinase"/>
    <property type="match status" value="1"/>
</dbReference>
<evidence type="ECO:0000256" key="5">
    <source>
        <dbReference type="ARBA" id="ARBA00022840"/>
    </source>
</evidence>
<keyword evidence="2" id="KW-0808">Transferase</keyword>
<dbReference type="GO" id="GO:0004674">
    <property type="term" value="F:protein serine/threonine kinase activity"/>
    <property type="evidence" value="ECO:0007669"/>
    <property type="project" value="UniProtKB-KW"/>
</dbReference>
<dbReference type="SMART" id="SM00220">
    <property type="entry name" value="S_TKc"/>
    <property type="match status" value="1"/>
</dbReference>
<dbReference type="KEGG" id="crq:GCK72_011936"/>
<sequence>MTSKRDLTRGVLGTAFLQDNQLIAALRDDSRIDLFDVENDLVHKKLFDLDDFVVKIHGADSHLIAVKKNSVEIVDVTNSLKTLSTYKPSEHFEVFESSQFDTESNVLVVSNDENNAKKKRVEFVDWRTANASILLIDQNTPIGDHVVFTQKREEFAVTTPGGAVRVYDIRTVKNQIYQVSNIGKLRRMTFVNNRMCCITPGDAYKIYTKNECSELKKVEYSYEFPSREDWCLGFLEGNDKSPLFAIHGNQYSYINFSAVDQIEKSKNHSVLRYKALRPNCFSRSSNNKIAVGSLHGQLHLQICNFRSDNLHKEFEKIRDKNTRNRNQQKPKKGEVAAADQRHIAKELNEPKVGVVGKEFSLNNFQISKMLGRGSFGYVQQVESVRTGKKFAMKVLPNTLTDLADRHIVEREILIQAEMQHKNVVPLITTFATSAQVHMIMELMSHSLRQKMISEGALCEKDASWILHDATNGIAFCHLHGVLHRDLKPENIMISDHGTAKIRDFGLSTNTKGLTACGTEQYKAPEIWAHEEQTTSVDMWSLGCIMFEALTKRLTFPQAKTSDMFAAIDSAKVSYPRHLSNISKDLIQKVIVRKAGSRLTASQVLDHTWIQKYQIEKNRGYARELLNEI</sequence>
<evidence type="ECO:0000256" key="2">
    <source>
        <dbReference type="ARBA" id="ARBA00022679"/>
    </source>
</evidence>
<dbReference type="Proteomes" id="UP000483820">
    <property type="component" value="Chromosome III"/>
</dbReference>
<keyword evidence="1" id="KW-0723">Serine/threonine-protein kinase</keyword>
<evidence type="ECO:0000256" key="1">
    <source>
        <dbReference type="ARBA" id="ARBA00022527"/>
    </source>
</evidence>
<dbReference type="Gene3D" id="1.10.510.10">
    <property type="entry name" value="Transferase(Phosphotransferase) domain 1"/>
    <property type="match status" value="1"/>
</dbReference>
<dbReference type="InterPro" id="IPR030616">
    <property type="entry name" value="Aur-like"/>
</dbReference>
<evidence type="ECO:0000259" key="12">
    <source>
        <dbReference type="PROSITE" id="PS50011"/>
    </source>
</evidence>
<dbReference type="SUPFAM" id="SSF56112">
    <property type="entry name" value="Protein kinase-like (PK-like)"/>
    <property type="match status" value="1"/>
</dbReference>
<protein>
    <recommendedName>
        <fullName evidence="12">Protein kinase domain-containing protein</fullName>
    </recommendedName>
</protein>
<dbReference type="EMBL" id="WUAV01000003">
    <property type="protein sequence ID" value="KAF1763669.1"/>
    <property type="molecule type" value="Genomic_DNA"/>
</dbReference>
<feature type="binding site" evidence="9">
    <location>
        <begin position="489"/>
        <end position="490"/>
    </location>
    <ligand>
        <name>ATP</name>
        <dbReference type="ChEBI" id="CHEBI:30616"/>
    </ligand>
</feature>
<feature type="domain" description="Protein kinase" evidence="12">
    <location>
        <begin position="364"/>
        <end position="609"/>
    </location>
</feature>
<evidence type="ECO:0000313" key="13">
    <source>
        <dbReference type="EMBL" id="KAF1763669.1"/>
    </source>
</evidence>
<evidence type="ECO:0000256" key="11">
    <source>
        <dbReference type="PROSITE-ProRule" id="PRU10141"/>
    </source>
</evidence>
<dbReference type="SUPFAM" id="SSF50978">
    <property type="entry name" value="WD40 repeat-like"/>
    <property type="match status" value="1"/>
</dbReference>
<comment type="caution">
    <text evidence="13">The sequence shown here is derived from an EMBL/GenBank/DDBJ whole genome shotgun (WGS) entry which is preliminary data.</text>
</comment>
<dbReference type="Gene3D" id="2.130.10.10">
    <property type="entry name" value="YVTN repeat-like/Quinoprotein amine dehydrogenase"/>
    <property type="match status" value="1"/>
</dbReference>
<evidence type="ECO:0000313" key="14">
    <source>
        <dbReference type="Proteomes" id="UP000483820"/>
    </source>
</evidence>
<evidence type="ECO:0000256" key="4">
    <source>
        <dbReference type="ARBA" id="ARBA00022777"/>
    </source>
</evidence>